<dbReference type="AlphaFoldDB" id="A0A328ALT0"/>
<keyword evidence="5" id="KW-1185">Reference proteome</keyword>
<evidence type="ECO:0000256" key="3">
    <source>
        <dbReference type="ARBA" id="ARBA00023002"/>
    </source>
</evidence>
<protein>
    <recommendedName>
        <fullName evidence="6">NAD(P)/FAD-dependent oxidoreductase</fullName>
    </recommendedName>
</protein>
<dbReference type="OrthoDB" id="312624at2"/>
<organism evidence="4 5">
    <name type="scientific">Phenylobacterium soli</name>
    <dbReference type="NCBI Taxonomy" id="2170551"/>
    <lineage>
        <taxon>Bacteria</taxon>
        <taxon>Pseudomonadati</taxon>
        <taxon>Pseudomonadota</taxon>
        <taxon>Alphaproteobacteria</taxon>
        <taxon>Caulobacterales</taxon>
        <taxon>Caulobacteraceae</taxon>
        <taxon>Phenylobacterium</taxon>
    </lineage>
</organism>
<dbReference type="RefSeq" id="WP_111529149.1">
    <property type="nucleotide sequence ID" value="NZ_JBHRSG010000003.1"/>
</dbReference>
<reference evidence="5" key="1">
    <citation type="submission" date="2018-05" db="EMBL/GenBank/DDBJ databases">
        <authorList>
            <person name="Li X."/>
        </authorList>
    </citation>
    <scope>NUCLEOTIDE SEQUENCE [LARGE SCALE GENOMIC DNA]</scope>
    <source>
        <strain evidence="5">LX32</strain>
    </source>
</reference>
<keyword evidence="2" id="KW-0274">FAD</keyword>
<evidence type="ECO:0000313" key="5">
    <source>
        <dbReference type="Proteomes" id="UP000249254"/>
    </source>
</evidence>
<dbReference type="EMBL" id="QFYQ01000001">
    <property type="protein sequence ID" value="RAK55401.1"/>
    <property type="molecule type" value="Genomic_DNA"/>
</dbReference>
<accession>A0A328ALT0</accession>
<name>A0A328ALT0_9CAUL</name>
<keyword evidence="1" id="KW-0285">Flavoprotein</keyword>
<dbReference type="GO" id="GO:0004499">
    <property type="term" value="F:N,N-dimethylaniline monooxygenase activity"/>
    <property type="evidence" value="ECO:0007669"/>
    <property type="project" value="InterPro"/>
</dbReference>
<evidence type="ECO:0008006" key="6">
    <source>
        <dbReference type="Google" id="ProtNLM"/>
    </source>
</evidence>
<dbReference type="GO" id="GO:0050660">
    <property type="term" value="F:flavin adenine dinucleotide binding"/>
    <property type="evidence" value="ECO:0007669"/>
    <property type="project" value="InterPro"/>
</dbReference>
<sequence>MPVDTAMLDEALTVGHLPALVAAMVHVTGDRSWLKDEWRPQYVQLSRGETGLSPEVDAEIRAALRAAIIKYLEGDRKLPPGPDQATVRRMMDFVAGEPIPEAYADFAMDELSIAGASTKDPQFEQPRLKEAARKLKVLVIGAGMSGLLTGIRLSQAGVTFEIVDKNPDVGGTWYENTYPGCRVDNSNHMYSYSFEPNHKWPQHFSPQPELLKYFQGIADKYGLRKHIRFETLVEACVWDEAKDVWRVTLKGKDGKTETVETNAVVSAVGQLNRPRFPDIEGRDTFAGPAFHSAEWRHDVDLTGKKVAVIGTGASAFQFIPEIAPKVGHMTVFQRNPPWGLPVAHYHENVEEGFKWLLDNVPFYDKWYRFYLFWTTTEGFLPMVKSDPTWNGSPGAVSQANAELREMVGAYLAAQVADRPDLVGKVVPDYPIGGKRAVLDNGVWLAALKRPNVDLVTDKVVKITPKGVVTADGKEHEADVLIYGTGFQASNFLSFYKVTGKGGRELHDVWGGDARAYLGMTVPGFPNFFMIYGPNTNIVVNGSIIFFSECAVRYIIGCLKLMAEKGVAAMDVKKAVHDAFNAKVDEANKGWAWGSPHVSSWYKNQFGRVSQNWPFGLIDYWRATLAPNPDDFVLERQPEPVA</sequence>
<keyword evidence="3" id="KW-0560">Oxidoreductase</keyword>
<gene>
    <name evidence="4" type="ORF">DJ017_13200</name>
</gene>
<evidence type="ECO:0000256" key="1">
    <source>
        <dbReference type="ARBA" id="ARBA00022630"/>
    </source>
</evidence>
<dbReference type="Proteomes" id="UP000249254">
    <property type="component" value="Unassembled WGS sequence"/>
</dbReference>
<comment type="caution">
    <text evidence="4">The sequence shown here is derived from an EMBL/GenBank/DDBJ whole genome shotgun (WGS) entry which is preliminary data.</text>
</comment>
<dbReference type="Gene3D" id="3.50.50.60">
    <property type="entry name" value="FAD/NAD(P)-binding domain"/>
    <property type="match status" value="2"/>
</dbReference>
<dbReference type="InterPro" id="IPR036188">
    <property type="entry name" value="FAD/NAD-bd_sf"/>
</dbReference>
<dbReference type="PANTHER" id="PTHR42877">
    <property type="entry name" value="L-ORNITHINE N(5)-MONOOXYGENASE-RELATED"/>
    <property type="match status" value="1"/>
</dbReference>
<dbReference type="GO" id="GO:0050661">
    <property type="term" value="F:NADP binding"/>
    <property type="evidence" value="ECO:0007669"/>
    <property type="project" value="InterPro"/>
</dbReference>
<dbReference type="InterPro" id="IPR020946">
    <property type="entry name" value="Flavin_mOase-like"/>
</dbReference>
<dbReference type="PANTHER" id="PTHR42877:SF4">
    <property type="entry name" value="FAD_NAD(P)-BINDING DOMAIN-CONTAINING PROTEIN-RELATED"/>
    <property type="match status" value="1"/>
</dbReference>
<dbReference type="InterPro" id="IPR051209">
    <property type="entry name" value="FAD-bind_Monooxygenase_sf"/>
</dbReference>
<evidence type="ECO:0000313" key="4">
    <source>
        <dbReference type="EMBL" id="RAK55401.1"/>
    </source>
</evidence>
<dbReference type="SUPFAM" id="SSF51905">
    <property type="entry name" value="FAD/NAD(P)-binding domain"/>
    <property type="match status" value="1"/>
</dbReference>
<evidence type="ECO:0000256" key="2">
    <source>
        <dbReference type="ARBA" id="ARBA00022827"/>
    </source>
</evidence>
<proteinExistence type="predicted"/>
<dbReference type="Pfam" id="PF00743">
    <property type="entry name" value="FMO-like"/>
    <property type="match status" value="1"/>
</dbReference>